<gene>
    <name evidence="2" type="ORF">V1I91_17845</name>
</gene>
<evidence type="ECO:0000313" key="2">
    <source>
        <dbReference type="EMBL" id="MEE1977945.1"/>
    </source>
</evidence>
<dbReference type="PANTHER" id="PTHR40660">
    <property type="entry name" value="5'-PHOSPHATE OXIDASE PUTATIVE DOMAIN-CONTAINING PROTEIN-RELATED"/>
    <property type="match status" value="1"/>
</dbReference>
<sequence>MKRISQEVETIIKKAKLCFVATVNPDGSPNLSPKASLDVWDEYHVIFAHIESFNTVENIKINPKIAINVVDFFRRKGFCLEGKATLFQQGTPEHDFVGKPLWENHGSQYLVHCAVKVKVESVKSLKSPAYKYDEKVTEDTLATYFSNYYNNEL</sequence>
<evidence type="ECO:0000313" key="3">
    <source>
        <dbReference type="Proteomes" id="UP001356308"/>
    </source>
</evidence>
<dbReference type="RefSeq" id="WP_272652626.1">
    <property type="nucleotide sequence ID" value="NZ_JAZDDG010000009.1"/>
</dbReference>
<dbReference type="Proteomes" id="UP001356308">
    <property type="component" value="Unassembled WGS sequence"/>
</dbReference>
<dbReference type="GO" id="GO:0004733">
    <property type="term" value="F:pyridoxamine phosphate oxidase activity"/>
    <property type="evidence" value="ECO:0007669"/>
    <property type="project" value="UniProtKB-EC"/>
</dbReference>
<protein>
    <submittedName>
        <fullName evidence="2">Pyridoxamine 5'-phosphate oxidase family protein</fullName>
        <ecNumber evidence="2">1.-.-.-</ecNumber>
        <ecNumber evidence="2">1.4.3.5</ecNumber>
    </submittedName>
</protein>
<comment type="caution">
    <text evidence="2">The sequence shown here is derived from an EMBL/GenBank/DDBJ whole genome shotgun (WGS) entry which is preliminary data.</text>
</comment>
<feature type="domain" description="Pyridoxamine 5'-phosphate oxidase N-terminal" evidence="1">
    <location>
        <begin position="5"/>
        <end position="116"/>
    </location>
</feature>
<dbReference type="EC" id="1.-.-.-" evidence="2"/>
<dbReference type="PANTHER" id="PTHR40660:SF1">
    <property type="entry name" value="5'-PHOSPHATE OXIDASE PUTATIVE DOMAIN-CONTAINING PROTEIN-RELATED"/>
    <property type="match status" value="1"/>
</dbReference>
<dbReference type="InterPro" id="IPR011576">
    <property type="entry name" value="Pyridox_Oxase_N"/>
</dbReference>
<accession>A0ABU7IY89</accession>
<evidence type="ECO:0000259" key="1">
    <source>
        <dbReference type="Pfam" id="PF01243"/>
    </source>
</evidence>
<proteinExistence type="predicted"/>
<reference evidence="2 3" key="1">
    <citation type="submission" date="2024-01" db="EMBL/GenBank/DDBJ databases">
        <title>Maribacter spp. originated from different algae showed divergent polysaccharides utilization ability.</title>
        <authorList>
            <person name="Wang H."/>
            <person name="Wu Y."/>
        </authorList>
    </citation>
    <scope>NUCLEOTIDE SEQUENCE [LARGE SCALE GENOMIC DNA]</scope>
    <source>
        <strain evidence="2 3">PR1</strain>
    </source>
</reference>
<dbReference type="InterPro" id="IPR012349">
    <property type="entry name" value="Split_barrel_FMN-bd"/>
</dbReference>
<organism evidence="2 3">
    <name type="scientific">Maribacter cobaltidurans</name>
    <dbReference type="NCBI Taxonomy" id="1178778"/>
    <lineage>
        <taxon>Bacteria</taxon>
        <taxon>Pseudomonadati</taxon>
        <taxon>Bacteroidota</taxon>
        <taxon>Flavobacteriia</taxon>
        <taxon>Flavobacteriales</taxon>
        <taxon>Flavobacteriaceae</taxon>
        <taxon>Maribacter</taxon>
    </lineage>
</organism>
<keyword evidence="3" id="KW-1185">Reference proteome</keyword>
<dbReference type="EMBL" id="JAZDDG010000009">
    <property type="protein sequence ID" value="MEE1977945.1"/>
    <property type="molecule type" value="Genomic_DNA"/>
</dbReference>
<dbReference type="EC" id="1.4.3.5" evidence="2"/>
<dbReference type="Pfam" id="PF01243">
    <property type="entry name" value="PNPOx_N"/>
    <property type="match status" value="1"/>
</dbReference>
<name>A0ABU7IY89_9FLAO</name>
<keyword evidence="2" id="KW-0560">Oxidoreductase</keyword>
<dbReference type="SUPFAM" id="SSF50475">
    <property type="entry name" value="FMN-binding split barrel"/>
    <property type="match status" value="1"/>
</dbReference>
<dbReference type="Gene3D" id="2.30.110.10">
    <property type="entry name" value="Electron Transport, Fmn-binding Protein, Chain A"/>
    <property type="match status" value="1"/>
</dbReference>